<feature type="transmembrane region" description="Helical" evidence="9">
    <location>
        <begin position="349"/>
        <end position="368"/>
    </location>
</feature>
<evidence type="ECO:0000256" key="2">
    <source>
        <dbReference type="ARBA" id="ARBA00004760"/>
    </source>
</evidence>
<keyword evidence="8 9" id="KW-0472">Membrane</keyword>
<dbReference type="Gene3D" id="3.90.550.10">
    <property type="entry name" value="Spore Coat Polysaccharide Biosynthesis Protein SpsA, Chain A"/>
    <property type="match status" value="1"/>
</dbReference>
<evidence type="ECO:0000256" key="8">
    <source>
        <dbReference type="ARBA" id="ARBA00023136"/>
    </source>
</evidence>
<dbReference type="GO" id="GO:0006679">
    <property type="term" value="P:glucosylceramide biosynthetic process"/>
    <property type="evidence" value="ECO:0007669"/>
    <property type="project" value="TreeGrafter"/>
</dbReference>
<dbReference type="GO" id="GO:0016020">
    <property type="term" value="C:membrane"/>
    <property type="evidence" value="ECO:0007669"/>
    <property type="project" value="UniProtKB-SubCell"/>
</dbReference>
<accession>A0A846H854</accession>
<dbReference type="Proteomes" id="UP000031549">
    <property type="component" value="Unassembled WGS sequence"/>
</dbReference>
<dbReference type="PANTHER" id="PTHR12726">
    <property type="entry name" value="CERAMIDE GLUCOSYLTRANSFERASE"/>
    <property type="match status" value="1"/>
</dbReference>
<dbReference type="AlphaFoldDB" id="A0A846H854"/>
<sequence length="417" mass="47268">MIELAIFLSKSLLGWLTIQMFLGVAFLFDLHSKSKNILADDQLPKTAVILCLRGVDPFLSNCLRSLLNQNYPQYDLKLIVDSYEDPAWKIATDISQQAAINVQISPLKMRRHNCSLKCSSLVQAISELDDSYSFVALIDTDTIPHPNWLRELVTPLTHPKIGVTTGNRWYVPTGNYWGSMVRYQGNISTVVQMFLFRIPWGGNLALKTELFRETGLLDKWGQALNEDKLLCKVLKKQKMQVKFVPSLMLNREECDLPSLLSCLQRQILSSRLYHPLWSAVIGDVISSILVPTLVILLGLMAFLSGESDAASLCFSSFAIYTIGLLFLMLGLEKGVHQVIYFPDKTTTKLSFFILMKMLIAIPLTQWVYGLAFLSSLRTSTVNWRGISYEVKGPWNIRLVKYHPYQLSDQSDENKLSL</sequence>
<keyword evidence="6 9" id="KW-0812">Transmembrane</keyword>
<evidence type="ECO:0000256" key="7">
    <source>
        <dbReference type="ARBA" id="ARBA00022989"/>
    </source>
</evidence>
<feature type="transmembrane region" description="Helical" evidence="9">
    <location>
        <begin position="309"/>
        <end position="329"/>
    </location>
</feature>
<dbReference type="GO" id="GO:0008120">
    <property type="term" value="F:ceramide glucosyltransferase activity"/>
    <property type="evidence" value="ECO:0007669"/>
    <property type="project" value="TreeGrafter"/>
</dbReference>
<protein>
    <submittedName>
        <fullName evidence="10">Glycosyltransferase family 2 protein</fullName>
    </submittedName>
</protein>
<dbReference type="EMBL" id="JTCM02000015">
    <property type="protein sequence ID" value="NEU72879.1"/>
    <property type="molecule type" value="Genomic_DNA"/>
</dbReference>
<evidence type="ECO:0000313" key="11">
    <source>
        <dbReference type="Proteomes" id="UP000031549"/>
    </source>
</evidence>
<dbReference type="Pfam" id="PF13641">
    <property type="entry name" value="Glyco_tranf_2_3"/>
    <property type="match status" value="1"/>
</dbReference>
<evidence type="ECO:0000256" key="9">
    <source>
        <dbReference type="SAM" id="Phobius"/>
    </source>
</evidence>
<dbReference type="PANTHER" id="PTHR12726:SF0">
    <property type="entry name" value="CERAMIDE GLUCOSYLTRANSFERASE"/>
    <property type="match status" value="1"/>
</dbReference>
<keyword evidence="5 10" id="KW-0808">Transferase</keyword>
<comment type="subcellular location">
    <subcellularLocation>
        <location evidence="1">Membrane</location>
        <topology evidence="1">Multi-pass membrane protein</topology>
    </subcellularLocation>
</comment>
<evidence type="ECO:0000256" key="6">
    <source>
        <dbReference type="ARBA" id="ARBA00022692"/>
    </source>
</evidence>
<organism evidence="10 11">
    <name type="scientific">Hassallia byssoidea VB512170</name>
    <dbReference type="NCBI Taxonomy" id="1304833"/>
    <lineage>
        <taxon>Bacteria</taxon>
        <taxon>Bacillati</taxon>
        <taxon>Cyanobacteriota</taxon>
        <taxon>Cyanophyceae</taxon>
        <taxon>Nostocales</taxon>
        <taxon>Tolypothrichaceae</taxon>
        <taxon>Hassallia</taxon>
    </lineage>
</organism>
<gene>
    <name evidence="10" type="ORF">PI95_009960</name>
</gene>
<evidence type="ECO:0000256" key="3">
    <source>
        <dbReference type="ARBA" id="ARBA00004991"/>
    </source>
</evidence>
<reference evidence="10 11" key="1">
    <citation type="journal article" date="2015" name="Genome Announc.">
        <title>Draft Genome Sequence of Cyanobacterium Hassallia byssoidea Strain VB512170, Isolated from Monuments in India.</title>
        <authorList>
            <person name="Singh D."/>
            <person name="Chandrababunaidu M.M."/>
            <person name="Panda A."/>
            <person name="Sen D."/>
            <person name="Bhattacharyya S."/>
            <person name="Adhikary S.P."/>
            <person name="Tripathy S."/>
        </authorList>
    </citation>
    <scope>NUCLEOTIDE SEQUENCE [LARGE SCALE GENOMIC DNA]</scope>
    <source>
        <strain evidence="10 11">VB512170</strain>
    </source>
</reference>
<dbReference type="InterPro" id="IPR029044">
    <property type="entry name" value="Nucleotide-diphossugar_trans"/>
</dbReference>
<dbReference type="SUPFAM" id="SSF53448">
    <property type="entry name" value="Nucleotide-diphospho-sugar transferases"/>
    <property type="match status" value="1"/>
</dbReference>
<dbReference type="CDD" id="cd00761">
    <property type="entry name" value="Glyco_tranf_GTA_type"/>
    <property type="match status" value="1"/>
</dbReference>
<keyword evidence="7 9" id="KW-1133">Transmembrane helix</keyword>
<feature type="transmembrane region" description="Helical" evidence="9">
    <location>
        <begin position="276"/>
        <end position="303"/>
    </location>
</feature>
<evidence type="ECO:0000256" key="1">
    <source>
        <dbReference type="ARBA" id="ARBA00004141"/>
    </source>
</evidence>
<name>A0A846H854_9CYAN</name>
<evidence type="ECO:0000313" key="10">
    <source>
        <dbReference type="EMBL" id="NEU72879.1"/>
    </source>
</evidence>
<evidence type="ECO:0000256" key="5">
    <source>
        <dbReference type="ARBA" id="ARBA00022679"/>
    </source>
</evidence>
<comment type="caution">
    <text evidence="10">The sequence shown here is derived from an EMBL/GenBank/DDBJ whole genome shotgun (WGS) entry which is preliminary data.</text>
</comment>
<comment type="pathway">
    <text evidence="2">Lipid metabolism; sphingolipid metabolism.</text>
</comment>
<keyword evidence="4" id="KW-0328">Glycosyltransferase</keyword>
<comment type="pathway">
    <text evidence="3">Sphingolipid metabolism.</text>
</comment>
<evidence type="ECO:0000256" key="4">
    <source>
        <dbReference type="ARBA" id="ARBA00022676"/>
    </source>
</evidence>
<dbReference type="InterPro" id="IPR025993">
    <property type="entry name" value="Ceramide_glucosylTrfase"/>
</dbReference>
<keyword evidence="11" id="KW-1185">Reference proteome</keyword>
<proteinExistence type="predicted"/>
<dbReference type="RefSeq" id="WP_039752433.1">
    <property type="nucleotide sequence ID" value="NZ_JTCM02000015.1"/>
</dbReference>